<evidence type="ECO:0000256" key="2">
    <source>
        <dbReference type="SAM" id="SignalP"/>
    </source>
</evidence>
<gene>
    <name evidence="3" type="ORF">IF651_03680</name>
</gene>
<dbReference type="InterPro" id="IPR021417">
    <property type="entry name" value="DUF3060"/>
</dbReference>
<reference evidence="3" key="2">
    <citation type="submission" date="2020-09" db="EMBL/GenBank/DDBJ databases">
        <authorList>
            <person name="Yu Y."/>
        </authorList>
    </citation>
    <scope>NUCLEOTIDE SEQUENCE</scope>
    <source>
        <strain evidence="3">KCTC 49039</strain>
    </source>
</reference>
<proteinExistence type="predicted"/>
<feature type="signal peptide" evidence="2">
    <location>
        <begin position="1"/>
        <end position="29"/>
    </location>
</feature>
<evidence type="ECO:0000256" key="1">
    <source>
        <dbReference type="SAM" id="MobiDB-lite"/>
    </source>
</evidence>
<dbReference type="EMBL" id="JACYHB010000002">
    <property type="protein sequence ID" value="MBD8078159.1"/>
    <property type="molecule type" value="Genomic_DNA"/>
</dbReference>
<dbReference type="Pfam" id="PF11259">
    <property type="entry name" value="DUF3060"/>
    <property type="match status" value="1"/>
</dbReference>
<sequence length="175" mass="17542">MHMPPGSAVRTSTAVAAGALLLLATAACGADQDAQPTVTQKVTDSSGNDRDRQVFDESGVRDARVDCGGGDVEIAGNDVVVDLTGECVSVLVTGDGNDVDVDEGDLESIAVSGNGTLVEIEDHVDTVLVSGDGAHVEVGSTDSVQVSGNGARVEYGSGPAPDVEDTGSGTEVVQD</sequence>
<keyword evidence="2" id="KW-0732">Signal</keyword>
<name>A0A927IZ69_9MICO</name>
<keyword evidence="4" id="KW-1185">Reference proteome</keyword>
<protein>
    <submittedName>
        <fullName evidence="3">DUF3060 domain-containing protein</fullName>
    </submittedName>
</protein>
<evidence type="ECO:0000313" key="3">
    <source>
        <dbReference type="EMBL" id="MBD8078159.1"/>
    </source>
</evidence>
<evidence type="ECO:0000313" key="4">
    <source>
        <dbReference type="Proteomes" id="UP000610846"/>
    </source>
</evidence>
<comment type="caution">
    <text evidence="3">The sequence shown here is derived from an EMBL/GenBank/DDBJ whole genome shotgun (WGS) entry which is preliminary data.</text>
</comment>
<feature type="chain" id="PRO_5037549299" evidence="2">
    <location>
        <begin position="30"/>
        <end position="175"/>
    </location>
</feature>
<feature type="region of interest" description="Disordered" evidence="1">
    <location>
        <begin position="142"/>
        <end position="175"/>
    </location>
</feature>
<accession>A0A927IZ69</accession>
<dbReference type="Proteomes" id="UP000610846">
    <property type="component" value="Unassembled WGS sequence"/>
</dbReference>
<reference evidence="3" key="1">
    <citation type="journal article" date="2018" name="Curr. Microbiol.">
        <title>Cellulosimicrobium arenosum sp. nov., Isolated from Marine Sediment Sand.</title>
        <authorList>
            <person name="Oh M."/>
            <person name="Kim J.H."/>
            <person name="Yoon J.H."/>
            <person name="Schumann P."/>
            <person name="Kim W."/>
        </authorList>
    </citation>
    <scope>NUCLEOTIDE SEQUENCE</scope>
    <source>
        <strain evidence="3">KCTC 49039</strain>
    </source>
</reference>
<organism evidence="3 4">
    <name type="scientific">Cellulosimicrobium arenosum</name>
    <dbReference type="NCBI Taxonomy" id="2708133"/>
    <lineage>
        <taxon>Bacteria</taxon>
        <taxon>Bacillati</taxon>
        <taxon>Actinomycetota</taxon>
        <taxon>Actinomycetes</taxon>
        <taxon>Micrococcales</taxon>
        <taxon>Promicromonosporaceae</taxon>
        <taxon>Cellulosimicrobium</taxon>
    </lineage>
</organism>
<dbReference type="RefSeq" id="WP_191827727.1">
    <property type="nucleotide sequence ID" value="NZ_JACYHB010000002.1"/>
</dbReference>
<dbReference type="AlphaFoldDB" id="A0A927IZ69"/>